<sequence length="547" mass="62522">MLVLKKPHTRPTVLRTLPSQVSSLVHLLLTLHQTYINHEISNSPIFFFGSSHPMTCTPHKSSVCISLLISDRNTEGQEPVNKTPHFNINMDSLPNELLIQVATHLDIPPPSITKFAHEPSSTLTDSPSSPLKSLSQVCWRWRKVTLPILFHYSRVSLDKEPQWVPIDARLIENMQGQLTKLSNHEMAIYQRMRSKLKSSSKFAFDEAFDDLLVNLCRIQDGDGFLKSVPNIRWLPHLPETFTAFGQFVEQHDLKHHIKSLVVYTDKEHELRHAATADAPLSRAVGEIWSQVFSHLAPTRIVVAAPPTTLAGLLDTSILSSDAWAFDMKMHYIELVQFEPDKITHSRPVCRPWNTALVHQKPWHHIGYNEGSSITAYSTYEYHLKQTPKMLYLILLRLAKEVDNCCNIRSLAFFGVFPFSTNVIAVIRALHKVRTLERVEFRLSPGPENDLLSSPKRMGRAQPPDLWLEWNESYKVIASFLGVYDFPDGAEFVSGDYEEKYLANEVDEYVQLLHERGIGWKKVKSGTWVRYHDGDKDNKELAATYIET</sequence>
<evidence type="ECO:0000313" key="1">
    <source>
        <dbReference type="EMBL" id="KAF2706027.1"/>
    </source>
</evidence>
<dbReference type="EMBL" id="MU005777">
    <property type="protein sequence ID" value="KAF2706027.1"/>
    <property type="molecule type" value="Genomic_DNA"/>
</dbReference>
<name>A0A6G1K0V3_9PLEO</name>
<reference evidence="1" key="1">
    <citation type="journal article" date="2020" name="Stud. Mycol.">
        <title>101 Dothideomycetes genomes: a test case for predicting lifestyles and emergence of pathogens.</title>
        <authorList>
            <person name="Haridas S."/>
            <person name="Albert R."/>
            <person name="Binder M."/>
            <person name="Bloem J."/>
            <person name="Labutti K."/>
            <person name="Salamov A."/>
            <person name="Andreopoulos B."/>
            <person name="Baker S."/>
            <person name="Barry K."/>
            <person name="Bills G."/>
            <person name="Bluhm B."/>
            <person name="Cannon C."/>
            <person name="Castanera R."/>
            <person name="Culley D."/>
            <person name="Daum C."/>
            <person name="Ezra D."/>
            <person name="Gonzalez J."/>
            <person name="Henrissat B."/>
            <person name="Kuo A."/>
            <person name="Liang C."/>
            <person name="Lipzen A."/>
            <person name="Lutzoni F."/>
            <person name="Magnuson J."/>
            <person name="Mondo S."/>
            <person name="Nolan M."/>
            <person name="Ohm R."/>
            <person name="Pangilinan J."/>
            <person name="Park H.-J."/>
            <person name="Ramirez L."/>
            <person name="Alfaro M."/>
            <person name="Sun H."/>
            <person name="Tritt A."/>
            <person name="Yoshinaga Y."/>
            <person name="Zwiers L.-H."/>
            <person name="Turgeon B."/>
            <person name="Goodwin S."/>
            <person name="Spatafora J."/>
            <person name="Crous P."/>
            <person name="Grigoriev I."/>
        </authorList>
    </citation>
    <scope>NUCLEOTIDE SEQUENCE</scope>
    <source>
        <strain evidence="1">CBS 279.74</strain>
    </source>
</reference>
<dbReference type="Proteomes" id="UP000799428">
    <property type="component" value="Unassembled WGS sequence"/>
</dbReference>
<gene>
    <name evidence="1" type="ORF">K504DRAFT_89551</name>
</gene>
<evidence type="ECO:0000313" key="2">
    <source>
        <dbReference type="Proteomes" id="UP000799428"/>
    </source>
</evidence>
<proteinExistence type="predicted"/>
<accession>A0A6G1K0V3</accession>
<keyword evidence="2" id="KW-1185">Reference proteome</keyword>
<protein>
    <submittedName>
        <fullName evidence="1">Uncharacterized protein</fullName>
    </submittedName>
</protein>
<organism evidence="1 2">
    <name type="scientific">Pleomassaria siparia CBS 279.74</name>
    <dbReference type="NCBI Taxonomy" id="1314801"/>
    <lineage>
        <taxon>Eukaryota</taxon>
        <taxon>Fungi</taxon>
        <taxon>Dikarya</taxon>
        <taxon>Ascomycota</taxon>
        <taxon>Pezizomycotina</taxon>
        <taxon>Dothideomycetes</taxon>
        <taxon>Pleosporomycetidae</taxon>
        <taxon>Pleosporales</taxon>
        <taxon>Pleomassariaceae</taxon>
        <taxon>Pleomassaria</taxon>
    </lineage>
</organism>
<dbReference type="Gene3D" id="1.20.1280.50">
    <property type="match status" value="1"/>
</dbReference>
<dbReference type="AlphaFoldDB" id="A0A6G1K0V3"/>
<dbReference type="OrthoDB" id="5296720at2759"/>